<dbReference type="EMBL" id="GBRH01275577">
    <property type="protein sequence ID" value="JAD22318.1"/>
    <property type="molecule type" value="Transcribed_RNA"/>
</dbReference>
<protein>
    <submittedName>
        <fullName evidence="2">Uncharacterized protein</fullName>
    </submittedName>
</protein>
<reference evidence="2" key="2">
    <citation type="journal article" date="2015" name="Data Brief">
        <title>Shoot transcriptome of the giant reed, Arundo donax.</title>
        <authorList>
            <person name="Barrero R.A."/>
            <person name="Guerrero F.D."/>
            <person name="Moolhuijzen P."/>
            <person name="Goolsby J.A."/>
            <person name="Tidwell J."/>
            <person name="Bellgard S.E."/>
            <person name="Bellgard M.I."/>
        </authorList>
    </citation>
    <scope>NUCLEOTIDE SEQUENCE</scope>
    <source>
        <tissue evidence="2">Shoot tissue taken approximately 20 cm above the soil surface</tissue>
    </source>
</reference>
<proteinExistence type="predicted"/>
<keyword evidence="1" id="KW-1133">Transmembrane helix</keyword>
<organism evidence="2">
    <name type="scientific">Arundo donax</name>
    <name type="common">Giant reed</name>
    <name type="synonym">Donax arundinaceus</name>
    <dbReference type="NCBI Taxonomy" id="35708"/>
    <lineage>
        <taxon>Eukaryota</taxon>
        <taxon>Viridiplantae</taxon>
        <taxon>Streptophyta</taxon>
        <taxon>Embryophyta</taxon>
        <taxon>Tracheophyta</taxon>
        <taxon>Spermatophyta</taxon>
        <taxon>Magnoliopsida</taxon>
        <taxon>Liliopsida</taxon>
        <taxon>Poales</taxon>
        <taxon>Poaceae</taxon>
        <taxon>PACMAD clade</taxon>
        <taxon>Arundinoideae</taxon>
        <taxon>Arundineae</taxon>
        <taxon>Arundo</taxon>
    </lineage>
</organism>
<dbReference type="AlphaFoldDB" id="A0A0A8YAC1"/>
<keyword evidence="1" id="KW-0812">Transmembrane</keyword>
<reference evidence="2" key="1">
    <citation type="submission" date="2014-09" db="EMBL/GenBank/DDBJ databases">
        <authorList>
            <person name="Magalhaes I.L.F."/>
            <person name="Oliveira U."/>
            <person name="Santos F.R."/>
            <person name="Vidigal T.H.D.A."/>
            <person name="Brescovit A.D."/>
            <person name="Santos A.J."/>
        </authorList>
    </citation>
    <scope>NUCLEOTIDE SEQUENCE</scope>
    <source>
        <tissue evidence="2">Shoot tissue taken approximately 20 cm above the soil surface</tissue>
    </source>
</reference>
<name>A0A0A8YAC1_ARUDO</name>
<accession>A0A0A8YAC1</accession>
<keyword evidence="1" id="KW-0472">Membrane</keyword>
<evidence type="ECO:0000256" key="1">
    <source>
        <dbReference type="SAM" id="Phobius"/>
    </source>
</evidence>
<feature type="transmembrane region" description="Helical" evidence="1">
    <location>
        <begin position="12"/>
        <end position="29"/>
    </location>
</feature>
<evidence type="ECO:0000313" key="2">
    <source>
        <dbReference type="EMBL" id="JAD22318.1"/>
    </source>
</evidence>
<sequence>MLIMMHMEEGVLQETGMIVLLWTLHLIFVDMDGKNTLQLTLCQLL</sequence>